<protein>
    <recommendedName>
        <fullName evidence="3">cyclin-dependent kinase</fullName>
        <ecNumber evidence="3">2.7.11.22</ecNumber>
    </recommendedName>
</protein>
<gene>
    <name evidence="15" type="ORF">BB560_004119</name>
</gene>
<keyword evidence="5" id="KW-0808">Transferase</keyword>
<evidence type="ECO:0000256" key="6">
    <source>
        <dbReference type="ARBA" id="ARBA00022741"/>
    </source>
</evidence>
<comment type="catalytic activity">
    <reaction evidence="10">
        <text>L-threonyl-[protein] + ATP = O-phospho-L-threonyl-[protein] + ADP + H(+)</text>
        <dbReference type="Rhea" id="RHEA:46608"/>
        <dbReference type="Rhea" id="RHEA-COMP:11060"/>
        <dbReference type="Rhea" id="RHEA-COMP:11605"/>
        <dbReference type="ChEBI" id="CHEBI:15378"/>
        <dbReference type="ChEBI" id="CHEBI:30013"/>
        <dbReference type="ChEBI" id="CHEBI:30616"/>
        <dbReference type="ChEBI" id="CHEBI:61977"/>
        <dbReference type="ChEBI" id="CHEBI:456216"/>
        <dbReference type="EC" id="2.7.11.22"/>
    </reaction>
</comment>
<feature type="compositionally biased region" description="Basic and acidic residues" evidence="13">
    <location>
        <begin position="648"/>
        <end position="666"/>
    </location>
</feature>
<evidence type="ECO:0000256" key="4">
    <source>
        <dbReference type="ARBA" id="ARBA00022527"/>
    </source>
</evidence>
<evidence type="ECO:0000256" key="7">
    <source>
        <dbReference type="ARBA" id="ARBA00022777"/>
    </source>
</evidence>
<feature type="compositionally biased region" description="Basic and acidic residues" evidence="13">
    <location>
        <begin position="316"/>
        <end position="348"/>
    </location>
</feature>
<dbReference type="STRING" id="133381.A0A2T9ZA56"/>
<evidence type="ECO:0000256" key="10">
    <source>
        <dbReference type="ARBA" id="ARBA00047811"/>
    </source>
</evidence>
<dbReference type="GO" id="GO:0005524">
    <property type="term" value="F:ATP binding"/>
    <property type="evidence" value="ECO:0007669"/>
    <property type="project" value="UniProtKB-UniRule"/>
</dbReference>
<evidence type="ECO:0000256" key="11">
    <source>
        <dbReference type="ARBA" id="ARBA00048367"/>
    </source>
</evidence>
<comment type="catalytic activity">
    <reaction evidence="11">
        <text>L-seryl-[protein] + ATP = O-phospho-L-seryl-[protein] + ADP + H(+)</text>
        <dbReference type="Rhea" id="RHEA:17989"/>
        <dbReference type="Rhea" id="RHEA-COMP:9863"/>
        <dbReference type="Rhea" id="RHEA-COMP:11604"/>
        <dbReference type="ChEBI" id="CHEBI:15378"/>
        <dbReference type="ChEBI" id="CHEBI:29999"/>
        <dbReference type="ChEBI" id="CHEBI:30616"/>
        <dbReference type="ChEBI" id="CHEBI:83421"/>
        <dbReference type="ChEBI" id="CHEBI:456216"/>
        <dbReference type="EC" id="2.7.11.22"/>
    </reaction>
</comment>
<dbReference type="PANTHER" id="PTHR24056:SF546">
    <property type="entry name" value="CYCLIN-DEPENDENT KINASE 12"/>
    <property type="match status" value="1"/>
</dbReference>
<comment type="subcellular location">
    <subcellularLocation>
        <location evidence="1">Nucleus</location>
    </subcellularLocation>
</comment>
<evidence type="ECO:0000256" key="1">
    <source>
        <dbReference type="ARBA" id="ARBA00004123"/>
    </source>
</evidence>
<feature type="compositionally biased region" description="Basic and acidic residues" evidence="13">
    <location>
        <begin position="378"/>
        <end position="396"/>
    </location>
</feature>
<feature type="region of interest" description="Disordered" evidence="13">
    <location>
        <begin position="378"/>
        <end position="397"/>
    </location>
</feature>
<feature type="compositionally biased region" description="Basic and acidic residues" evidence="13">
    <location>
        <begin position="680"/>
        <end position="695"/>
    </location>
</feature>
<dbReference type="InterPro" id="IPR011009">
    <property type="entry name" value="Kinase-like_dom_sf"/>
</dbReference>
<dbReference type="SUPFAM" id="SSF56112">
    <property type="entry name" value="Protein kinase-like (PK-like)"/>
    <property type="match status" value="1"/>
</dbReference>
<feature type="domain" description="Protein kinase" evidence="14">
    <location>
        <begin position="713"/>
        <end position="1027"/>
    </location>
</feature>
<dbReference type="SMART" id="SM00220">
    <property type="entry name" value="S_TKc"/>
    <property type="match status" value="1"/>
</dbReference>
<dbReference type="GO" id="GO:0030332">
    <property type="term" value="F:cyclin binding"/>
    <property type="evidence" value="ECO:0007669"/>
    <property type="project" value="TreeGrafter"/>
</dbReference>
<reference evidence="15 16" key="1">
    <citation type="journal article" date="2018" name="MBio">
        <title>Comparative Genomics Reveals the Core Gene Toolbox for the Fungus-Insect Symbiosis.</title>
        <authorList>
            <person name="Wang Y."/>
            <person name="Stata M."/>
            <person name="Wang W."/>
            <person name="Stajich J.E."/>
            <person name="White M.M."/>
            <person name="Moncalvo J.M."/>
        </authorList>
    </citation>
    <scope>NUCLEOTIDE SEQUENCE [LARGE SCALE GENOMIC DNA]</scope>
    <source>
        <strain evidence="15 16">SC-DP-2</strain>
    </source>
</reference>
<feature type="compositionally biased region" description="Basic and acidic residues" evidence="13">
    <location>
        <begin position="631"/>
        <end position="641"/>
    </location>
</feature>
<feature type="region of interest" description="Disordered" evidence="13">
    <location>
        <begin position="1"/>
        <end position="369"/>
    </location>
</feature>
<feature type="region of interest" description="Disordered" evidence="13">
    <location>
        <begin position="1034"/>
        <end position="1065"/>
    </location>
</feature>
<feature type="region of interest" description="Disordered" evidence="13">
    <location>
        <begin position="587"/>
        <end position="705"/>
    </location>
</feature>
<dbReference type="Proteomes" id="UP000245609">
    <property type="component" value="Unassembled WGS sequence"/>
</dbReference>
<dbReference type="InterPro" id="IPR017441">
    <property type="entry name" value="Protein_kinase_ATP_BS"/>
</dbReference>
<evidence type="ECO:0000256" key="13">
    <source>
        <dbReference type="SAM" id="MobiDB-lite"/>
    </source>
</evidence>
<dbReference type="FunFam" id="1.10.510.10:FF:000624">
    <property type="entry name" value="Mitogen-activated protein kinase"/>
    <property type="match status" value="1"/>
</dbReference>
<evidence type="ECO:0000313" key="16">
    <source>
        <dbReference type="Proteomes" id="UP000245609"/>
    </source>
</evidence>
<feature type="compositionally biased region" description="Basic and acidic residues" evidence="13">
    <location>
        <begin position="54"/>
        <end position="71"/>
    </location>
</feature>
<dbReference type="InterPro" id="IPR050108">
    <property type="entry name" value="CDK"/>
</dbReference>
<keyword evidence="9" id="KW-0539">Nucleus</keyword>
<feature type="compositionally biased region" description="Basic and acidic residues" evidence="13">
    <location>
        <begin position="428"/>
        <end position="439"/>
    </location>
</feature>
<evidence type="ECO:0000313" key="15">
    <source>
        <dbReference type="EMBL" id="PVV01461.1"/>
    </source>
</evidence>
<keyword evidence="4" id="KW-0723">Serine/threonine-protein kinase</keyword>
<dbReference type="PROSITE" id="PS00108">
    <property type="entry name" value="PROTEIN_KINASE_ST"/>
    <property type="match status" value="1"/>
</dbReference>
<feature type="compositionally biased region" description="Polar residues" evidence="13">
    <location>
        <begin position="88"/>
        <end position="98"/>
    </location>
</feature>
<dbReference type="GO" id="GO:0008353">
    <property type="term" value="F:RNA polymerase II CTD heptapeptide repeat kinase activity"/>
    <property type="evidence" value="ECO:0007669"/>
    <property type="project" value="TreeGrafter"/>
</dbReference>
<feature type="compositionally biased region" description="Pro residues" evidence="13">
    <location>
        <begin position="510"/>
        <end position="520"/>
    </location>
</feature>
<proteinExistence type="inferred from homology"/>
<evidence type="ECO:0000256" key="3">
    <source>
        <dbReference type="ARBA" id="ARBA00012425"/>
    </source>
</evidence>
<feature type="region of interest" description="Disordered" evidence="13">
    <location>
        <begin position="403"/>
        <end position="520"/>
    </location>
</feature>
<dbReference type="Gene3D" id="1.10.510.10">
    <property type="entry name" value="Transferase(Phosphotransferase) domain 1"/>
    <property type="match status" value="1"/>
</dbReference>
<dbReference type="GO" id="GO:0032968">
    <property type="term" value="P:positive regulation of transcription elongation by RNA polymerase II"/>
    <property type="evidence" value="ECO:0007669"/>
    <property type="project" value="TreeGrafter"/>
</dbReference>
<feature type="compositionally biased region" description="Polar residues" evidence="13">
    <location>
        <begin position="107"/>
        <end position="123"/>
    </location>
</feature>
<evidence type="ECO:0000256" key="2">
    <source>
        <dbReference type="ARBA" id="ARBA00006485"/>
    </source>
</evidence>
<feature type="binding site" evidence="12">
    <location>
        <position position="742"/>
    </location>
    <ligand>
        <name>ATP</name>
        <dbReference type="ChEBI" id="CHEBI:30616"/>
    </ligand>
</feature>
<keyword evidence="16" id="KW-1185">Reference proteome</keyword>
<dbReference type="OrthoDB" id="204883at2759"/>
<feature type="compositionally biased region" description="Basic and acidic residues" evidence="13">
    <location>
        <begin position="1040"/>
        <end position="1052"/>
    </location>
</feature>
<dbReference type="PROSITE" id="PS50011">
    <property type="entry name" value="PROTEIN_KINASE_DOM"/>
    <property type="match status" value="1"/>
</dbReference>
<feature type="compositionally biased region" description="Basic and acidic residues" evidence="13">
    <location>
        <begin position="240"/>
        <end position="254"/>
    </location>
</feature>
<comment type="caution">
    <text evidence="15">The sequence shown here is derived from an EMBL/GenBank/DDBJ whole genome shotgun (WGS) entry which is preliminary data.</text>
</comment>
<dbReference type="Gene3D" id="3.30.200.20">
    <property type="entry name" value="Phosphorylase Kinase, domain 1"/>
    <property type="match status" value="1"/>
</dbReference>
<dbReference type="AlphaFoldDB" id="A0A2T9ZA56"/>
<dbReference type="Pfam" id="PF00069">
    <property type="entry name" value="Pkinase"/>
    <property type="match status" value="1"/>
</dbReference>
<evidence type="ECO:0000256" key="12">
    <source>
        <dbReference type="PROSITE-ProRule" id="PRU10141"/>
    </source>
</evidence>
<sequence>MRKRFSALKEKSFSSRLKSKNVFKSSSLQKDDPEHSSNSDSNSKSYSRLKTKYHSIDENKENIRKAIKNEEPYPADSLPTRKNEVNKHAQNSPLNSNINKEKKDLKPQQNNETSISSFCSNNYESKRYLEGSIERNGDYSRKNSSKEHDSEYEKEYRQRKNDEECYSSRDYDRKYTNSQMSGRSDRYEDYREKSRKDGKSYSKGPEKYYKEKYNRDYNDRYYRKSYENRRSSEYYGKNDYYNKEKYSNDGDRYRRQSSGYREYNDQRHRYSDDYRKYYESRPDMKNYDSKNRHYDRYAPSKRNSNEYTSKPRRRDRSNSTDRDSRNGKRIKSSRDDNDSYEDRNEEKVPGATEDNEDVYSRTYLESGKTTSLHRLLRKSEEAKRKRDAALATEESKPVISDFSTSLKPLGVGSTAKEDIDKGSTSLNIDKEPKQSESGKVHGLSGDVSNSITGPPNEHQLKSSNFPSTDAQPESLSKDSSSNYPGLSISSANNLHVQSHPPSLNNVPIPQHLPLPPPPLPPSSISLSHSIIHFPMNDLPPPPPIINTKSQPFLSTPILSSLRYYPLPSVSGSFPSFPNNLSNSFSISDHSSRPTSYHRLSNDPIPLNYETDFRNDTPARPNLDKSGLYVSKSHDSLDKDSRNMTQPRYKKESRDLNSNEHSAKDACENDPFLSDLNNDLDLERSGSKDLKIRPSDTRGPPTPLSGVLNSLHKYEMLTQVGEGTYGKVYKAKIIETGRTVALKRIKIEFEREGFPVTAMREIKLMRKLDHPNITKLIDVIQTESDVYMVMEYMEYDLSGLLAFPDFKLKPENIKSLMQQMLSGLEFMHRNQVIHRDIKGSNILVTSTGQIKYVDFGLARLAHNNDKLHHTNRVITLWYRPPELLLGSTEYGFEVDIWSLGCIMAEMYMKKPMFQGQNEISTLSQIFSLLGPPVKTDEEGNMEAEYNGSNLSEIILEFYYNLPWLSLMNPKKTLHLGNSKSTKKKYKKNFMEILSKHMDLGAMRLLSRMLELEPFKRPTAKECLEDDYFTLDLPHPVAPSEFPKKDYHEFESKAERRKSKRVGSKAP</sequence>
<organism evidence="15 16">
    <name type="scientific">Smittium megazygosporum</name>
    <dbReference type="NCBI Taxonomy" id="133381"/>
    <lineage>
        <taxon>Eukaryota</taxon>
        <taxon>Fungi</taxon>
        <taxon>Fungi incertae sedis</taxon>
        <taxon>Zoopagomycota</taxon>
        <taxon>Kickxellomycotina</taxon>
        <taxon>Harpellomycetes</taxon>
        <taxon>Harpellales</taxon>
        <taxon>Legeriomycetaceae</taxon>
        <taxon>Smittium</taxon>
    </lineage>
</organism>
<dbReference type="PANTHER" id="PTHR24056">
    <property type="entry name" value="CELL DIVISION PROTEIN KINASE"/>
    <property type="match status" value="1"/>
</dbReference>
<feature type="compositionally biased region" description="Polar residues" evidence="13">
    <location>
        <begin position="461"/>
        <end position="505"/>
    </location>
</feature>
<feature type="compositionally biased region" description="Basic and acidic residues" evidence="13">
    <location>
        <begin position="124"/>
        <end position="175"/>
    </location>
</feature>
<dbReference type="GO" id="GO:0008024">
    <property type="term" value="C:cyclin/CDK positive transcription elongation factor complex"/>
    <property type="evidence" value="ECO:0007669"/>
    <property type="project" value="TreeGrafter"/>
</dbReference>
<dbReference type="InterPro" id="IPR000719">
    <property type="entry name" value="Prot_kinase_dom"/>
</dbReference>
<evidence type="ECO:0000256" key="5">
    <source>
        <dbReference type="ARBA" id="ARBA00022679"/>
    </source>
</evidence>
<evidence type="ECO:0000256" key="8">
    <source>
        <dbReference type="ARBA" id="ARBA00022840"/>
    </source>
</evidence>
<feature type="compositionally biased region" description="Basic and acidic residues" evidence="13">
    <location>
        <begin position="262"/>
        <end position="298"/>
    </location>
</feature>
<keyword evidence="8 12" id="KW-0067">ATP-binding</keyword>
<dbReference type="FunFam" id="3.30.200.20:FF:000375">
    <property type="entry name" value="Cell division related protein kinase 2"/>
    <property type="match status" value="1"/>
</dbReference>
<dbReference type="PROSITE" id="PS00107">
    <property type="entry name" value="PROTEIN_KINASE_ATP"/>
    <property type="match status" value="1"/>
</dbReference>
<evidence type="ECO:0000259" key="14">
    <source>
        <dbReference type="PROSITE" id="PS50011"/>
    </source>
</evidence>
<keyword evidence="7" id="KW-0418">Kinase</keyword>
<dbReference type="GO" id="GO:0004693">
    <property type="term" value="F:cyclin-dependent protein serine/threonine kinase activity"/>
    <property type="evidence" value="ECO:0007669"/>
    <property type="project" value="UniProtKB-EC"/>
</dbReference>
<keyword evidence="6 12" id="KW-0547">Nucleotide-binding</keyword>
<evidence type="ECO:0000256" key="9">
    <source>
        <dbReference type="ARBA" id="ARBA00023242"/>
    </source>
</evidence>
<name>A0A2T9ZA56_9FUNG</name>
<feature type="compositionally biased region" description="Basic residues" evidence="13">
    <location>
        <begin position="1053"/>
        <end position="1065"/>
    </location>
</feature>
<dbReference type="EMBL" id="MBFS01001059">
    <property type="protein sequence ID" value="PVV01461.1"/>
    <property type="molecule type" value="Genomic_DNA"/>
</dbReference>
<dbReference type="InterPro" id="IPR008271">
    <property type="entry name" value="Ser/Thr_kinase_AS"/>
</dbReference>
<feature type="compositionally biased region" description="Basic and acidic residues" evidence="13">
    <location>
        <begin position="183"/>
        <end position="232"/>
    </location>
</feature>
<accession>A0A2T9ZA56</accession>
<comment type="similarity">
    <text evidence="2">Belongs to the protein kinase superfamily. CMGC Ser/Thr protein kinase family. CDC2/CDKX subfamily.</text>
</comment>
<dbReference type="EC" id="2.7.11.22" evidence="3"/>